<dbReference type="GO" id="GO:0009239">
    <property type="term" value="P:enterobactin biosynthetic process"/>
    <property type="evidence" value="ECO:0007669"/>
    <property type="project" value="InterPro"/>
</dbReference>
<name>A0A7W7CC32_9PSEU</name>
<proteinExistence type="predicted"/>
<sequence length="214" mass="23580">MIEELLPEGVRAAEIHGDDPTAYLLPEETAAVERAVERRRKQYTQARTCARRALSALGLPEQPILRGAKREPLWPNGVVGSITHCEGYCAAAVADRTTIRSVGIDAEVHDVLPAGVQRLVAVPAEQEWLASAGEELHWDRVLFSAKESVYKAWFPITGAWLGFQDAELSFDRVGGFRARVLIEPPVVRGRLVDGFEGRYLVRDGLVLTSVVVPE</sequence>
<keyword evidence="1 6" id="KW-0808">Transferase</keyword>
<dbReference type="InterPro" id="IPR037143">
    <property type="entry name" value="4-PPantetheinyl_Trfase_dom_sf"/>
</dbReference>
<feature type="binding site" evidence="2">
    <location>
        <position position="147"/>
    </location>
    <ligand>
        <name>CoA</name>
        <dbReference type="ChEBI" id="CHEBI:57287"/>
    </ligand>
</feature>
<gene>
    <name evidence="6" type="ORF">HNR67_003251</name>
</gene>
<dbReference type="PANTHER" id="PTHR38096">
    <property type="entry name" value="ENTEROBACTIN SYNTHASE COMPONENT D"/>
    <property type="match status" value="1"/>
</dbReference>
<dbReference type="Pfam" id="PF17837">
    <property type="entry name" value="4PPT_N"/>
    <property type="match status" value="1"/>
</dbReference>
<keyword evidence="7" id="KW-1185">Reference proteome</keyword>
<dbReference type="InterPro" id="IPR008278">
    <property type="entry name" value="4-PPantetheinyl_Trfase_dom"/>
</dbReference>
<dbReference type="Gene3D" id="3.90.470.20">
    <property type="entry name" value="4'-phosphopantetheinyl transferase domain"/>
    <property type="match status" value="1"/>
</dbReference>
<dbReference type="InterPro" id="IPR041354">
    <property type="entry name" value="4PPT_N"/>
</dbReference>
<feature type="binding site" evidence="2">
    <location>
        <position position="39"/>
    </location>
    <ligand>
        <name>CoA</name>
        <dbReference type="ChEBI" id="CHEBI:57287"/>
    </ligand>
</feature>
<evidence type="ECO:0000259" key="4">
    <source>
        <dbReference type="Pfam" id="PF01648"/>
    </source>
</evidence>
<feature type="binding site" evidence="2">
    <location>
        <begin position="83"/>
        <end position="84"/>
    </location>
    <ligand>
        <name>CoA</name>
        <dbReference type="ChEBI" id="CHEBI:57287"/>
    </ligand>
</feature>
<evidence type="ECO:0000256" key="1">
    <source>
        <dbReference type="ARBA" id="ARBA00022679"/>
    </source>
</evidence>
<dbReference type="GO" id="GO:0009366">
    <property type="term" value="C:enterobactin synthetase complex"/>
    <property type="evidence" value="ECO:0007669"/>
    <property type="project" value="InterPro"/>
</dbReference>
<feature type="binding site" evidence="2">
    <location>
        <position position="47"/>
    </location>
    <ligand>
        <name>CoA</name>
        <dbReference type="ChEBI" id="CHEBI:57287"/>
    </ligand>
</feature>
<evidence type="ECO:0000259" key="5">
    <source>
        <dbReference type="Pfam" id="PF17837"/>
    </source>
</evidence>
<feature type="binding site" evidence="2">
    <location>
        <position position="105"/>
    </location>
    <ligand>
        <name>CoA</name>
        <dbReference type="ChEBI" id="CHEBI:57287"/>
    </ligand>
</feature>
<reference evidence="6 7" key="1">
    <citation type="submission" date="2020-08" db="EMBL/GenBank/DDBJ databases">
        <title>Sequencing the genomes of 1000 actinobacteria strains.</title>
        <authorList>
            <person name="Klenk H.-P."/>
        </authorList>
    </citation>
    <scope>NUCLEOTIDE SEQUENCE [LARGE SCALE GENOMIC DNA]</scope>
    <source>
        <strain evidence="6 7">DSM 44230</strain>
    </source>
</reference>
<comment type="caution">
    <text evidence="6">The sequence shown here is derived from an EMBL/GenBank/DDBJ whole genome shotgun (WGS) entry which is preliminary data.</text>
</comment>
<feature type="binding site" evidence="3">
    <location>
        <position position="107"/>
    </location>
    <ligand>
        <name>Mg(2+)</name>
        <dbReference type="ChEBI" id="CHEBI:18420"/>
    </ligand>
</feature>
<feature type="domain" description="4'-phosphopantetheinyl transferase N-terminal" evidence="5">
    <location>
        <begin position="27"/>
        <end position="94"/>
    </location>
</feature>
<dbReference type="SUPFAM" id="SSF56214">
    <property type="entry name" value="4'-phosphopantetheinyl transferase"/>
    <property type="match status" value="1"/>
</dbReference>
<evidence type="ECO:0000256" key="2">
    <source>
        <dbReference type="PIRSR" id="PIRSR603542-1"/>
    </source>
</evidence>
<comment type="cofactor">
    <cofactor evidence="3">
        <name>Mg(2+)</name>
        <dbReference type="ChEBI" id="CHEBI:18420"/>
    </cofactor>
</comment>
<organism evidence="6 7">
    <name type="scientific">Crossiella cryophila</name>
    <dbReference type="NCBI Taxonomy" id="43355"/>
    <lineage>
        <taxon>Bacteria</taxon>
        <taxon>Bacillati</taxon>
        <taxon>Actinomycetota</taxon>
        <taxon>Actinomycetes</taxon>
        <taxon>Pseudonocardiales</taxon>
        <taxon>Pseudonocardiaceae</taxon>
        <taxon>Crossiella</taxon>
    </lineage>
</organism>
<keyword evidence="3" id="KW-0479">Metal-binding</keyword>
<feature type="binding site" evidence="3">
    <location>
        <position position="106"/>
    </location>
    <ligand>
        <name>Mg(2+)</name>
        <dbReference type="ChEBI" id="CHEBI:18420"/>
    </ligand>
</feature>
<feature type="domain" description="4'-phosphopantetheinyl transferase" evidence="4">
    <location>
        <begin position="101"/>
        <end position="185"/>
    </location>
</feature>
<keyword evidence="3" id="KW-0460">Magnesium</keyword>
<dbReference type="Pfam" id="PF01648">
    <property type="entry name" value="ACPS"/>
    <property type="match status" value="1"/>
</dbReference>
<evidence type="ECO:0000256" key="3">
    <source>
        <dbReference type="PIRSR" id="PIRSR603542-2"/>
    </source>
</evidence>
<dbReference type="PANTHER" id="PTHR38096:SF1">
    <property type="entry name" value="ENTEROBACTIN SYNTHASE COMPONENT D"/>
    <property type="match status" value="1"/>
</dbReference>
<protein>
    <submittedName>
        <fullName evidence="6">4'-phosphopantetheinyl transferase EntD</fullName>
    </submittedName>
</protein>
<dbReference type="InterPro" id="IPR003542">
    <property type="entry name" value="Enbac_synth_compD-like"/>
</dbReference>
<dbReference type="GO" id="GO:0000287">
    <property type="term" value="F:magnesium ion binding"/>
    <property type="evidence" value="ECO:0007669"/>
    <property type="project" value="InterPro"/>
</dbReference>
<feature type="binding site" evidence="2">
    <location>
        <position position="151"/>
    </location>
    <ligand>
        <name>CoA</name>
        <dbReference type="ChEBI" id="CHEBI:57287"/>
    </ligand>
</feature>
<dbReference type="PRINTS" id="PR01399">
    <property type="entry name" value="ENTSNTHTASED"/>
</dbReference>
<dbReference type="GO" id="GO:0008897">
    <property type="term" value="F:holo-[acyl-carrier-protein] synthase activity"/>
    <property type="evidence" value="ECO:0007669"/>
    <property type="project" value="InterPro"/>
</dbReference>
<dbReference type="Proteomes" id="UP000533598">
    <property type="component" value="Unassembled WGS sequence"/>
</dbReference>
<dbReference type="GO" id="GO:0005886">
    <property type="term" value="C:plasma membrane"/>
    <property type="evidence" value="ECO:0007669"/>
    <property type="project" value="TreeGrafter"/>
</dbReference>
<dbReference type="EMBL" id="JACHMH010000001">
    <property type="protein sequence ID" value="MBB4677133.1"/>
    <property type="molecule type" value="Genomic_DNA"/>
</dbReference>
<dbReference type="AlphaFoldDB" id="A0A7W7CC32"/>
<evidence type="ECO:0000313" key="6">
    <source>
        <dbReference type="EMBL" id="MBB4677133.1"/>
    </source>
</evidence>
<evidence type="ECO:0000313" key="7">
    <source>
        <dbReference type="Proteomes" id="UP000533598"/>
    </source>
</evidence>
<feature type="binding site" evidence="3">
    <location>
        <position position="105"/>
    </location>
    <ligand>
        <name>Mg(2+)</name>
        <dbReference type="ChEBI" id="CHEBI:18420"/>
    </ligand>
</feature>
<dbReference type="RefSeq" id="WP_185003040.1">
    <property type="nucleotide sequence ID" value="NZ_BAAAUI010000002.1"/>
</dbReference>
<accession>A0A7W7CC32</accession>
<feature type="binding site" evidence="2">
    <location>
        <position position="161"/>
    </location>
    <ligand>
        <name>CoA</name>
        <dbReference type="ChEBI" id="CHEBI:57287"/>
    </ligand>
</feature>